<dbReference type="AlphaFoldDB" id="A0A7R8XDP7"/>
<dbReference type="PANTHER" id="PTHR32046">
    <property type="entry name" value="G DOMAIN-CONTAINING PROTEIN"/>
    <property type="match status" value="1"/>
</dbReference>
<dbReference type="InterPro" id="IPR027417">
    <property type="entry name" value="P-loop_NTPase"/>
</dbReference>
<evidence type="ECO:0000313" key="4">
    <source>
        <dbReference type="Proteomes" id="UP000677054"/>
    </source>
</evidence>
<gene>
    <name evidence="3" type="ORF">DSTB1V02_LOCUS5701</name>
</gene>
<dbReference type="EMBL" id="LR900483">
    <property type="protein sequence ID" value="CAD7245835.1"/>
    <property type="molecule type" value="Genomic_DNA"/>
</dbReference>
<proteinExistence type="predicted"/>
<evidence type="ECO:0000256" key="1">
    <source>
        <dbReference type="SAM" id="Coils"/>
    </source>
</evidence>
<feature type="coiled-coil region" evidence="1">
    <location>
        <begin position="490"/>
        <end position="538"/>
    </location>
</feature>
<dbReference type="Gene3D" id="3.40.50.300">
    <property type="entry name" value="P-loop containing nucleotide triphosphate hydrolases"/>
    <property type="match status" value="1"/>
</dbReference>
<dbReference type="Proteomes" id="UP000677054">
    <property type="component" value="Unassembled WGS sequence"/>
</dbReference>
<dbReference type="PANTHER" id="PTHR32046:SF14">
    <property type="match status" value="1"/>
</dbReference>
<evidence type="ECO:0008006" key="5">
    <source>
        <dbReference type="Google" id="ProtNLM"/>
    </source>
</evidence>
<evidence type="ECO:0000313" key="3">
    <source>
        <dbReference type="EMBL" id="CAD7245835.1"/>
    </source>
</evidence>
<evidence type="ECO:0000256" key="2">
    <source>
        <dbReference type="SAM" id="MobiDB-lite"/>
    </source>
</evidence>
<organism evidence="3">
    <name type="scientific">Darwinula stevensoni</name>
    <dbReference type="NCBI Taxonomy" id="69355"/>
    <lineage>
        <taxon>Eukaryota</taxon>
        <taxon>Metazoa</taxon>
        <taxon>Ecdysozoa</taxon>
        <taxon>Arthropoda</taxon>
        <taxon>Crustacea</taxon>
        <taxon>Oligostraca</taxon>
        <taxon>Ostracoda</taxon>
        <taxon>Podocopa</taxon>
        <taxon>Podocopida</taxon>
        <taxon>Darwinulocopina</taxon>
        <taxon>Darwinuloidea</taxon>
        <taxon>Darwinulidae</taxon>
        <taxon>Darwinula</taxon>
    </lineage>
</organism>
<keyword evidence="4" id="KW-1185">Reference proteome</keyword>
<name>A0A7R8XDP7_9CRUS</name>
<protein>
    <recommendedName>
        <fullName evidence="5">AIG1-type G domain-containing protein</fullName>
    </recommendedName>
</protein>
<feature type="region of interest" description="Disordered" evidence="2">
    <location>
        <begin position="170"/>
        <end position="196"/>
    </location>
</feature>
<sequence>MEKYKYYLTIPGQEGTFRLEVEHRANIELELRESPVAPLLPSSFYLELLDEEEKCYVRLVDYRNLPDRGRLRVCSSEASGGRRSPPPPYTPSDYIPSMYEYKLSFGLEDKQPLYWSPPPPKRDAIYVEERSSQTSMPTRKQVSFAVSMDKGSKGAKEIREQEVRVRRATTYLSPSDSSDADEEMPKGVKSRVRSQSFAGRSRETVKSYDRLAEMVRHEFARNYEAPKDGRPRVYKLRKERTVWRQNELVAKYEVGVRTNVNVEERVLMLVGATGKTTMINGIVNYVYGVDWNDDFRLTLITERKTQTNLEASTRSQTKLVSAYTLHWQQGFRVPYTITVIDTPGFGDTEGLEADRQVLAKVHALFVACKPHGMAFLSGIGFVLPSSVTRITGAQKYVFESVVELFGNDVKNKFYLLVSFSDGQRTNVQDVLKATETIPHDKLFSFNNAALFAANNADEKFQSMFWNMGIQSFAAFFGDFQYSEPVSLVRTVEVLKDRKRLREIMERLEKEIPRVLNRLEELRQTHESLEACKSELEKFKVTKTRTKSIPLPEGDLAINCANCQKRTCEYPSDGNPRLAKCMRPTDLLRCIRCNCDFSLHVGQSWRYEEVVVTKLRSYAWLSRRYAKGSKKVFSKEQLMKKLAVDIRSCQVEVYSMITEARRLMNELRDKALRPTPMTTVEYIDILIEAERGGGRKGGAERIKHLEAAKRASELADDILQGRQDPFPQLRETMEAVGLDLENLQVSESVDSPDSLVETVRAFLIKKFNAGRKSPC</sequence>
<dbReference type="OrthoDB" id="2386367at2759"/>
<dbReference type="EMBL" id="CAJPEV010000966">
    <property type="protein sequence ID" value="CAG0889812.1"/>
    <property type="molecule type" value="Genomic_DNA"/>
</dbReference>
<reference evidence="3" key="1">
    <citation type="submission" date="2020-11" db="EMBL/GenBank/DDBJ databases">
        <authorList>
            <person name="Tran Van P."/>
        </authorList>
    </citation>
    <scope>NUCLEOTIDE SEQUENCE</scope>
</reference>
<accession>A0A7R8XDP7</accession>
<keyword evidence="1" id="KW-0175">Coiled coil</keyword>
<dbReference type="SUPFAM" id="SSF52540">
    <property type="entry name" value="P-loop containing nucleoside triphosphate hydrolases"/>
    <property type="match status" value="1"/>
</dbReference>